<dbReference type="Gene3D" id="3.40.50.720">
    <property type="entry name" value="NAD(P)-binding Rossmann-like Domain"/>
    <property type="match status" value="1"/>
</dbReference>
<dbReference type="SUPFAM" id="SSF51735">
    <property type="entry name" value="NAD(P)-binding Rossmann-fold domains"/>
    <property type="match status" value="1"/>
</dbReference>
<dbReference type="PROSITE" id="PS51257">
    <property type="entry name" value="PROKAR_LIPOPROTEIN"/>
    <property type="match status" value="1"/>
</dbReference>
<dbReference type="PANTHER" id="PTHR15020:SF50">
    <property type="entry name" value="UPF0659 PROTEIN YMR090W"/>
    <property type="match status" value="1"/>
</dbReference>
<evidence type="ECO:0008006" key="4">
    <source>
        <dbReference type="Google" id="ProtNLM"/>
    </source>
</evidence>
<dbReference type="Proteomes" id="UP000248961">
    <property type="component" value="Unassembled WGS sequence"/>
</dbReference>
<gene>
    <name evidence="2" type="ORF">BO97DRAFT_477675</name>
</gene>
<keyword evidence="3" id="KW-1185">Reference proteome</keyword>
<evidence type="ECO:0000313" key="3">
    <source>
        <dbReference type="Proteomes" id="UP000248961"/>
    </source>
</evidence>
<protein>
    <recommendedName>
        <fullName evidence="4">NAD(P)-binding domain-containing protein</fullName>
    </recommendedName>
</protein>
<name>A0A395HYM7_ASPHC</name>
<dbReference type="OrthoDB" id="63935at2759"/>
<evidence type="ECO:0000256" key="1">
    <source>
        <dbReference type="ARBA" id="ARBA00038376"/>
    </source>
</evidence>
<comment type="similarity">
    <text evidence="1">Belongs to the avfA family.</text>
</comment>
<reference evidence="2 3" key="1">
    <citation type="submission" date="2018-02" db="EMBL/GenBank/DDBJ databases">
        <title>The genomes of Aspergillus section Nigri reveals drivers in fungal speciation.</title>
        <authorList>
            <consortium name="DOE Joint Genome Institute"/>
            <person name="Vesth T.C."/>
            <person name="Nybo J."/>
            <person name="Theobald S."/>
            <person name="Brandl J."/>
            <person name="Frisvad J.C."/>
            <person name="Nielsen K.F."/>
            <person name="Lyhne E.K."/>
            <person name="Kogle M.E."/>
            <person name="Kuo A."/>
            <person name="Riley R."/>
            <person name="Clum A."/>
            <person name="Nolan M."/>
            <person name="Lipzen A."/>
            <person name="Salamov A."/>
            <person name="Henrissat B."/>
            <person name="Wiebenga A."/>
            <person name="De vries R.P."/>
            <person name="Grigoriev I.V."/>
            <person name="Mortensen U.H."/>
            <person name="Andersen M.R."/>
            <person name="Baker S.E."/>
        </authorList>
    </citation>
    <scope>NUCLEOTIDE SEQUENCE [LARGE SCALE GENOMIC DNA]</scope>
    <source>
        <strain evidence="2 3">CBS 101889</strain>
    </source>
</reference>
<dbReference type="PANTHER" id="PTHR15020">
    <property type="entry name" value="FLAVIN REDUCTASE-RELATED"/>
    <property type="match status" value="1"/>
</dbReference>
<dbReference type="InterPro" id="IPR036291">
    <property type="entry name" value="NAD(P)-bd_dom_sf"/>
</dbReference>
<dbReference type="EMBL" id="KZ824282">
    <property type="protein sequence ID" value="RAL12636.1"/>
    <property type="molecule type" value="Genomic_DNA"/>
</dbReference>
<proteinExistence type="inferred from homology"/>
<dbReference type="AlphaFoldDB" id="A0A395HYM7"/>
<dbReference type="STRING" id="1450537.A0A395HYM7"/>
<sequence length="270" mass="29168">MSKPLPTIAFFGATGGCALHCLVLALQAGYHCNALTSYSPRKIVVRTPTKLTDLLITHDIPSTTITTNLHIIPGNATDTTAVRFTLLTPDTNAPVSLIITGIGSRLKFESLLHPTLENPTICQDAMSTLLEALHSLPNPQGTQKPRLVVISGTGVDAKRDVPYLMLPLFNWMLRVPHADKRVMEGMVLAETDSQSPAIENFMIVRPSLLVDGVGSGGLEKVRVGTAEEPAIGYVISRGEVGRWVFENAVAGLEVKGEGKRYWGQFVTLTN</sequence>
<organism evidence="2 3">
    <name type="scientific">Aspergillus homomorphus (strain CBS 101889)</name>
    <dbReference type="NCBI Taxonomy" id="1450537"/>
    <lineage>
        <taxon>Eukaryota</taxon>
        <taxon>Fungi</taxon>
        <taxon>Dikarya</taxon>
        <taxon>Ascomycota</taxon>
        <taxon>Pezizomycotina</taxon>
        <taxon>Eurotiomycetes</taxon>
        <taxon>Eurotiomycetidae</taxon>
        <taxon>Eurotiales</taxon>
        <taxon>Aspergillaceae</taxon>
        <taxon>Aspergillus</taxon>
        <taxon>Aspergillus subgen. Circumdati</taxon>
    </lineage>
</organism>
<evidence type="ECO:0000313" key="2">
    <source>
        <dbReference type="EMBL" id="RAL12636.1"/>
    </source>
</evidence>
<accession>A0A395HYM7</accession>
<dbReference type="VEuPathDB" id="FungiDB:BO97DRAFT_477675"/>
<dbReference type="GeneID" id="37204861"/>
<dbReference type="RefSeq" id="XP_025551790.1">
    <property type="nucleotide sequence ID" value="XM_025700572.1"/>
</dbReference>